<protein>
    <submittedName>
        <fullName evidence="3">MPDZ protein</fullName>
    </submittedName>
</protein>
<dbReference type="InterPro" id="IPR036892">
    <property type="entry name" value="L27_dom_sf"/>
</dbReference>
<organism evidence="3 4">
    <name type="scientific">Polyodon spathula</name>
    <name type="common">North American paddlefish</name>
    <name type="synonym">Squalus spathula</name>
    <dbReference type="NCBI Taxonomy" id="7913"/>
    <lineage>
        <taxon>Eukaryota</taxon>
        <taxon>Metazoa</taxon>
        <taxon>Chordata</taxon>
        <taxon>Craniata</taxon>
        <taxon>Vertebrata</taxon>
        <taxon>Euteleostomi</taxon>
        <taxon>Actinopterygii</taxon>
        <taxon>Chondrostei</taxon>
        <taxon>Acipenseriformes</taxon>
        <taxon>Polyodontidae</taxon>
        <taxon>Polyodon</taxon>
    </lineage>
</organism>
<feature type="domain" description="L27" evidence="2">
    <location>
        <begin position="33"/>
        <end position="93"/>
    </location>
</feature>
<dbReference type="Gene3D" id="1.10.287.650">
    <property type="entry name" value="L27 domain"/>
    <property type="match status" value="1"/>
</dbReference>
<keyword evidence="1" id="KW-1133">Transmembrane helix</keyword>
<dbReference type="SUPFAM" id="SSF101288">
    <property type="entry name" value="L27 domain"/>
    <property type="match status" value="1"/>
</dbReference>
<dbReference type="Proteomes" id="UP001166093">
    <property type="component" value="Unassembled WGS sequence"/>
</dbReference>
<name>A0ABS2YMR2_POLSP</name>
<keyword evidence="4" id="KW-1185">Reference proteome</keyword>
<evidence type="ECO:0000259" key="2">
    <source>
        <dbReference type="PROSITE" id="PS51022"/>
    </source>
</evidence>
<dbReference type="PROSITE" id="PS51022">
    <property type="entry name" value="L27"/>
    <property type="match status" value="1"/>
</dbReference>
<feature type="transmembrane region" description="Helical" evidence="1">
    <location>
        <begin position="6"/>
        <end position="25"/>
    </location>
</feature>
<reference evidence="3" key="1">
    <citation type="journal article" date="2021" name="Cell">
        <title>Tracing the genetic footprints of vertebrate landing in non-teleost ray-finned fishes.</title>
        <authorList>
            <person name="Bi X."/>
            <person name="Wang K."/>
            <person name="Yang L."/>
            <person name="Pan H."/>
            <person name="Jiang H."/>
            <person name="Wei Q."/>
            <person name="Fang M."/>
            <person name="Yu H."/>
            <person name="Zhu C."/>
            <person name="Cai Y."/>
            <person name="He Y."/>
            <person name="Gan X."/>
            <person name="Zeng H."/>
            <person name="Yu D."/>
            <person name="Zhu Y."/>
            <person name="Jiang H."/>
            <person name="Qiu Q."/>
            <person name="Yang H."/>
            <person name="Zhang Y.E."/>
            <person name="Wang W."/>
            <person name="Zhu M."/>
            <person name="He S."/>
            <person name="Zhang G."/>
        </authorList>
    </citation>
    <scope>NUCLEOTIDE SEQUENCE</scope>
    <source>
        <strain evidence="3">Pddl_001</strain>
    </source>
</reference>
<keyword evidence="1" id="KW-0812">Transmembrane</keyword>
<gene>
    <name evidence="3" type="primary">Mpdz</name>
    <name evidence="3" type="ORF">GTO93_0019248</name>
</gene>
<dbReference type="Pfam" id="PF09045">
    <property type="entry name" value="L27_2"/>
    <property type="match status" value="1"/>
</dbReference>
<proteinExistence type="predicted"/>
<evidence type="ECO:0000256" key="1">
    <source>
        <dbReference type="SAM" id="Phobius"/>
    </source>
</evidence>
<dbReference type="InterPro" id="IPR004172">
    <property type="entry name" value="L27_dom"/>
</dbReference>
<dbReference type="EMBL" id="JAAWVQ010170017">
    <property type="protein sequence ID" value="MBN3287882.1"/>
    <property type="molecule type" value="Genomic_DNA"/>
</dbReference>
<dbReference type="InterPro" id="IPR015132">
    <property type="entry name" value="L27_2"/>
</dbReference>
<feature type="non-terminal residue" evidence="3">
    <location>
        <position position="1"/>
    </location>
</feature>
<accession>A0ABS2YMR2</accession>
<feature type="non-terminal residue" evidence="3">
    <location>
        <position position="100"/>
    </location>
</feature>
<comment type="caution">
    <text evidence="3">The sequence shown here is derived from an EMBL/GenBank/DDBJ whole genome shotgun (WGS) entry which is preliminary data.</text>
</comment>
<sequence length="100" mass="11621">MYGYLPFQVTQLLIILPFLKLLFCYQQCIKSITFADTQRALQAVERLQTKLKERGDAFNEEKLSLLKTVLQSSLFHQIINLQSSVQQLKDQVGLKRVFIT</sequence>
<keyword evidence="1" id="KW-0472">Membrane</keyword>
<dbReference type="SMART" id="SM00569">
    <property type="entry name" value="L27"/>
    <property type="match status" value="1"/>
</dbReference>
<evidence type="ECO:0000313" key="4">
    <source>
        <dbReference type="Proteomes" id="UP001166093"/>
    </source>
</evidence>
<evidence type="ECO:0000313" key="3">
    <source>
        <dbReference type="EMBL" id="MBN3287882.1"/>
    </source>
</evidence>